<evidence type="ECO:0000313" key="7">
    <source>
        <dbReference type="Proteomes" id="UP000789405"/>
    </source>
</evidence>
<comment type="caution">
    <text evidence="6">The sequence shown here is derived from an EMBL/GenBank/DDBJ whole genome shotgun (WGS) entry which is preliminary data.</text>
</comment>
<name>A0A9N9P2F1_9GLOM</name>
<dbReference type="InterPro" id="IPR052035">
    <property type="entry name" value="ZnF_BED_domain_contain"/>
</dbReference>
<evidence type="ECO:0000313" key="6">
    <source>
        <dbReference type="EMBL" id="CAG8796396.1"/>
    </source>
</evidence>
<evidence type="ECO:0000256" key="4">
    <source>
        <dbReference type="ARBA" id="ARBA00022833"/>
    </source>
</evidence>
<organism evidence="6 7">
    <name type="scientific">Dentiscutata erythropus</name>
    <dbReference type="NCBI Taxonomy" id="1348616"/>
    <lineage>
        <taxon>Eukaryota</taxon>
        <taxon>Fungi</taxon>
        <taxon>Fungi incertae sedis</taxon>
        <taxon>Mucoromycota</taxon>
        <taxon>Glomeromycotina</taxon>
        <taxon>Glomeromycetes</taxon>
        <taxon>Diversisporales</taxon>
        <taxon>Gigasporaceae</taxon>
        <taxon>Dentiscutata</taxon>
    </lineage>
</organism>
<dbReference type="PANTHER" id="PTHR46481:SF10">
    <property type="entry name" value="ZINC FINGER BED DOMAIN-CONTAINING PROTEIN 39"/>
    <property type="match status" value="1"/>
</dbReference>
<sequence>LTSLSVDVDIELFQNRCLAHIINLIVQNGIKKIKHIINKVRDCIKALHTSPKCRQAFIDACNYEDIGVMIPPLDCVTRWNSMFLMLDSAIKVKKALLRLKNRDYLFSDLPSEDE</sequence>
<comment type="subcellular location">
    <subcellularLocation>
        <location evidence="1">Nucleus</location>
    </subcellularLocation>
</comment>
<evidence type="ECO:0000256" key="5">
    <source>
        <dbReference type="ARBA" id="ARBA00023242"/>
    </source>
</evidence>
<dbReference type="SUPFAM" id="SSF53098">
    <property type="entry name" value="Ribonuclease H-like"/>
    <property type="match status" value="1"/>
</dbReference>
<feature type="non-terminal residue" evidence="6">
    <location>
        <position position="1"/>
    </location>
</feature>
<dbReference type="AlphaFoldDB" id="A0A9N9P2F1"/>
<dbReference type="Proteomes" id="UP000789405">
    <property type="component" value="Unassembled WGS sequence"/>
</dbReference>
<dbReference type="InterPro" id="IPR012337">
    <property type="entry name" value="RNaseH-like_sf"/>
</dbReference>
<keyword evidence="4" id="KW-0862">Zinc</keyword>
<proteinExistence type="predicted"/>
<keyword evidence="2" id="KW-0479">Metal-binding</keyword>
<reference evidence="6" key="1">
    <citation type="submission" date="2021-06" db="EMBL/GenBank/DDBJ databases">
        <authorList>
            <person name="Kallberg Y."/>
            <person name="Tangrot J."/>
            <person name="Rosling A."/>
        </authorList>
    </citation>
    <scope>NUCLEOTIDE SEQUENCE</scope>
    <source>
        <strain evidence="6">MA453B</strain>
    </source>
</reference>
<keyword evidence="3" id="KW-0863">Zinc-finger</keyword>
<evidence type="ECO:0000256" key="2">
    <source>
        <dbReference type="ARBA" id="ARBA00022723"/>
    </source>
</evidence>
<evidence type="ECO:0000256" key="1">
    <source>
        <dbReference type="ARBA" id="ARBA00004123"/>
    </source>
</evidence>
<dbReference type="GO" id="GO:0008270">
    <property type="term" value="F:zinc ion binding"/>
    <property type="evidence" value="ECO:0007669"/>
    <property type="project" value="UniProtKB-KW"/>
</dbReference>
<gene>
    <name evidence="6" type="ORF">DERYTH_LOCUS22473</name>
</gene>
<keyword evidence="5" id="KW-0539">Nucleus</keyword>
<dbReference type="OrthoDB" id="3252425at2759"/>
<evidence type="ECO:0000256" key="3">
    <source>
        <dbReference type="ARBA" id="ARBA00022771"/>
    </source>
</evidence>
<keyword evidence="7" id="KW-1185">Reference proteome</keyword>
<dbReference type="PANTHER" id="PTHR46481">
    <property type="entry name" value="ZINC FINGER BED DOMAIN-CONTAINING PROTEIN 4"/>
    <property type="match status" value="1"/>
</dbReference>
<dbReference type="GO" id="GO:0005634">
    <property type="term" value="C:nucleus"/>
    <property type="evidence" value="ECO:0007669"/>
    <property type="project" value="UniProtKB-SubCell"/>
</dbReference>
<protein>
    <submittedName>
        <fullName evidence="6">3347_t:CDS:1</fullName>
    </submittedName>
</protein>
<dbReference type="EMBL" id="CAJVPY010031293">
    <property type="protein sequence ID" value="CAG8796396.1"/>
    <property type="molecule type" value="Genomic_DNA"/>
</dbReference>
<accession>A0A9N9P2F1</accession>